<name>A0AAW0AWF5_9AGAR</name>
<keyword evidence="2" id="KW-1185">Reference proteome</keyword>
<dbReference type="EMBL" id="JAWWNJ010000047">
    <property type="protein sequence ID" value="KAK7017811.1"/>
    <property type="molecule type" value="Genomic_DNA"/>
</dbReference>
<reference evidence="1 2" key="1">
    <citation type="journal article" date="2024" name="J Genomics">
        <title>Draft genome sequencing and assembly of Favolaschia claudopus CIRM-BRFM 2984 isolated from oak limbs.</title>
        <authorList>
            <person name="Navarro D."/>
            <person name="Drula E."/>
            <person name="Chaduli D."/>
            <person name="Cazenave R."/>
            <person name="Ahrendt S."/>
            <person name="Wang J."/>
            <person name="Lipzen A."/>
            <person name="Daum C."/>
            <person name="Barry K."/>
            <person name="Grigoriev I.V."/>
            <person name="Favel A."/>
            <person name="Rosso M.N."/>
            <person name="Martin F."/>
        </authorList>
    </citation>
    <scope>NUCLEOTIDE SEQUENCE [LARGE SCALE GENOMIC DNA]</scope>
    <source>
        <strain evidence="1 2">CIRM-BRFM 2984</strain>
    </source>
</reference>
<accession>A0AAW0AWF5</accession>
<proteinExistence type="predicted"/>
<protein>
    <submittedName>
        <fullName evidence="1">Uncharacterized protein</fullName>
    </submittedName>
</protein>
<evidence type="ECO:0000313" key="2">
    <source>
        <dbReference type="Proteomes" id="UP001362999"/>
    </source>
</evidence>
<sequence length="144" mass="15759">MILHQSLSSDIRATSSGFDKLLRIVAEAVTVPVPAQLANTANSTQLIGSAHGRLLPNHGLIVPDVPVTLPAGSKSKRSHSWSITVKHWEEGDPAHGLGTPLKDWRKEWLRGASKPLAIKYTNRRTMATEFIDQYKVEQTGQDGT</sequence>
<comment type="caution">
    <text evidence="1">The sequence shown here is derived from an EMBL/GenBank/DDBJ whole genome shotgun (WGS) entry which is preliminary data.</text>
</comment>
<organism evidence="1 2">
    <name type="scientific">Favolaschia claudopus</name>
    <dbReference type="NCBI Taxonomy" id="2862362"/>
    <lineage>
        <taxon>Eukaryota</taxon>
        <taxon>Fungi</taxon>
        <taxon>Dikarya</taxon>
        <taxon>Basidiomycota</taxon>
        <taxon>Agaricomycotina</taxon>
        <taxon>Agaricomycetes</taxon>
        <taxon>Agaricomycetidae</taxon>
        <taxon>Agaricales</taxon>
        <taxon>Marasmiineae</taxon>
        <taxon>Mycenaceae</taxon>
        <taxon>Favolaschia</taxon>
    </lineage>
</organism>
<gene>
    <name evidence="1" type="ORF">R3P38DRAFT_1317048</name>
</gene>
<evidence type="ECO:0000313" key="1">
    <source>
        <dbReference type="EMBL" id="KAK7017811.1"/>
    </source>
</evidence>
<dbReference type="AlphaFoldDB" id="A0AAW0AWF5"/>
<dbReference type="Proteomes" id="UP001362999">
    <property type="component" value="Unassembled WGS sequence"/>
</dbReference>